<organism evidence="4 5">
    <name type="scientific">Paramarasmius palmivorus</name>
    <dbReference type="NCBI Taxonomy" id="297713"/>
    <lineage>
        <taxon>Eukaryota</taxon>
        <taxon>Fungi</taxon>
        <taxon>Dikarya</taxon>
        <taxon>Basidiomycota</taxon>
        <taxon>Agaricomycotina</taxon>
        <taxon>Agaricomycetes</taxon>
        <taxon>Agaricomycetidae</taxon>
        <taxon>Agaricales</taxon>
        <taxon>Marasmiineae</taxon>
        <taxon>Marasmiaceae</taxon>
        <taxon>Paramarasmius</taxon>
    </lineage>
</organism>
<dbReference type="AlphaFoldDB" id="A0AAW0DKD3"/>
<protein>
    <recommendedName>
        <fullName evidence="2">Peptidase M20 domain-containing protein 2</fullName>
    </recommendedName>
</protein>
<evidence type="ECO:0000313" key="5">
    <source>
        <dbReference type="Proteomes" id="UP001383192"/>
    </source>
</evidence>
<dbReference type="Proteomes" id="UP001383192">
    <property type="component" value="Unassembled WGS sequence"/>
</dbReference>
<dbReference type="Pfam" id="PF01546">
    <property type="entry name" value="Peptidase_M20"/>
    <property type="match status" value="1"/>
</dbReference>
<dbReference type="PANTHER" id="PTHR30575">
    <property type="entry name" value="PEPTIDASE M20"/>
    <property type="match status" value="1"/>
</dbReference>
<dbReference type="PIRSF" id="PIRSF037226">
    <property type="entry name" value="Amidohydrolase_ACY1L2_prd"/>
    <property type="match status" value="1"/>
</dbReference>
<dbReference type="SUPFAM" id="SSF55031">
    <property type="entry name" value="Bacterial exopeptidase dimerisation domain"/>
    <property type="match status" value="1"/>
</dbReference>
<name>A0AAW0DKD3_9AGAR</name>
<dbReference type="Gene3D" id="3.40.630.10">
    <property type="entry name" value="Zn peptidases"/>
    <property type="match status" value="1"/>
</dbReference>
<feature type="region of interest" description="Disordered" evidence="3">
    <location>
        <begin position="1"/>
        <end position="35"/>
    </location>
</feature>
<evidence type="ECO:0000313" key="4">
    <source>
        <dbReference type="EMBL" id="KAK7053046.1"/>
    </source>
</evidence>
<dbReference type="GO" id="GO:0016805">
    <property type="term" value="F:dipeptidase activity"/>
    <property type="evidence" value="ECO:0007669"/>
    <property type="project" value="InterPro"/>
</dbReference>
<comment type="caution">
    <text evidence="4">The sequence shown here is derived from an EMBL/GenBank/DDBJ whole genome shotgun (WGS) entry which is preliminary data.</text>
</comment>
<dbReference type="FunFam" id="3.30.70.360:FF:000004">
    <property type="entry name" value="Peptidase M20 domain-containing protein 2"/>
    <property type="match status" value="1"/>
</dbReference>
<dbReference type="InterPro" id="IPR052030">
    <property type="entry name" value="Peptidase_M20/M20A_hydrolases"/>
</dbReference>
<reference evidence="4 5" key="1">
    <citation type="submission" date="2024-01" db="EMBL/GenBank/DDBJ databases">
        <title>A draft genome for a cacao thread blight-causing isolate of Paramarasmius palmivorus.</title>
        <authorList>
            <person name="Baruah I.K."/>
            <person name="Bukari Y."/>
            <person name="Amoako-Attah I."/>
            <person name="Meinhardt L.W."/>
            <person name="Bailey B.A."/>
            <person name="Cohen S.P."/>
        </authorList>
    </citation>
    <scope>NUCLEOTIDE SEQUENCE [LARGE SCALE GENOMIC DNA]</scope>
    <source>
        <strain evidence="4 5">GH-12</strain>
    </source>
</reference>
<dbReference type="InterPro" id="IPR036264">
    <property type="entry name" value="Bact_exopeptidase_dim_dom"/>
</dbReference>
<proteinExistence type="inferred from homology"/>
<feature type="compositionally biased region" description="Polar residues" evidence="3">
    <location>
        <begin position="1"/>
        <end position="18"/>
    </location>
</feature>
<dbReference type="SUPFAM" id="SSF53187">
    <property type="entry name" value="Zn-dependent exopeptidases"/>
    <property type="match status" value="1"/>
</dbReference>
<evidence type="ECO:0000256" key="2">
    <source>
        <dbReference type="PIRNR" id="PIRNR037226"/>
    </source>
</evidence>
<dbReference type="InterPro" id="IPR002933">
    <property type="entry name" value="Peptidase_M20"/>
</dbReference>
<sequence>MCSTAESTPTSAGSSEDWNNIPWRPNDNLPVPPANPNGTIWHPEYLNIIEKTIDAASNSLKKLSLDIHAKPELGFEEYETHNLLANFMSSQPGWTVTRNYKLPTAWLATFEHNADSNTRIIGINSEMDALPTIGHACGHNLIAISGVAVALGIKAVLEHFDLPGKISLLGTPAEEGGGGKVKLLQAGAYDGFAACLMSHPAPGPKNTVSLTSSLALKYVEAEYTGKTAHAALSPWEGTNALDAAVLAYTSIAAMRQQMHPTWRAHGIFEGKNWAVNGMRYISSIPYYSLTQSRLIIRALTRAEVEVASKKILPSLEAAALATGCQVKITDGGAALDIRQNLALGDDVANTFTVRYGRIERELWGIKSASTDFVEVFAYRQSDLPALHPGYAIPTVTDGGNHTPMFAASAATEDAHMATLDLAKALALTGVRVIRDDEFYTRVKETFELDKLARTKGVFGV</sequence>
<dbReference type="Gene3D" id="3.30.70.360">
    <property type="match status" value="1"/>
</dbReference>
<gene>
    <name evidence="4" type="ORF">VNI00_004367</name>
</gene>
<evidence type="ECO:0000256" key="1">
    <source>
        <dbReference type="ARBA" id="ARBA00006247"/>
    </source>
</evidence>
<dbReference type="CDD" id="cd05672">
    <property type="entry name" value="M20_ACY1L2-like"/>
    <property type="match status" value="1"/>
</dbReference>
<keyword evidence="5" id="KW-1185">Reference proteome</keyword>
<comment type="similarity">
    <text evidence="1 2">Belongs to the peptidase M20A family.</text>
</comment>
<evidence type="ECO:0000256" key="3">
    <source>
        <dbReference type="SAM" id="MobiDB-lite"/>
    </source>
</evidence>
<dbReference type="InterPro" id="IPR017144">
    <property type="entry name" value="Xaa-Arg_dipeptidase"/>
</dbReference>
<dbReference type="PANTHER" id="PTHR30575:SF0">
    <property type="entry name" value="XAA-ARG DIPEPTIDASE"/>
    <property type="match status" value="1"/>
</dbReference>
<dbReference type="EMBL" id="JAYKXP010000011">
    <property type="protein sequence ID" value="KAK7053046.1"/>
    <property type="molecule type" value="Genomic_DNA"/>
</dbReference>
<accession>A0AAW0DKD3</accession>